<comment type="function">
    <text evidence="7">Catalyzes the two successive C-2 and C-7 methylation reactions involved in the conversion of uroporphyrinogen III to precorrin-2 via the intermediate formation of precorrin-1. It is a step in the biosynthesis of both cobalamin (vitamin B12) and siroheme.</text>
</comment>
<organism evidence="11 13">
    <name type="scientific">Mastigocoleus testarum BC008</name>
    <dbReference type="NCBI Taxonomy" id="371196"/>
    <lineage>
        <taxon>Bacteria</taxon>
        <taxon>Bacillati</taxon>
        <taxon>Cyanobacteriota</taxon>
        <taxon>Cyanophyceae</taxon>
        <taxon>Nostocales</taxon>
        <taxon>Hapalosiphonaceae</taxon>
        <taxon>Mastigocoleus</taxon>
    </lineage>
</organism>
<dbReference type="InterPro" id="IPR050161">
    <property type="entry name" value="Siro_Cobalamin_biosynth"/>
</dbReference>
<dbReference type="CDD" id="cd11642">
    <property type="entry name" value="SUMT"/>
    <property type="match status" value="1"/>
</dbReference>
<dbReference type="InterPro" id="IPR035996">
    <property type="entry name" value="4pyrrol_Methylase_sf"/>
</dbReference>
<dbReference type="PROSITE" id="PS00840">
    <property type="entry name" value="SUMT_2"/>
    <property type="match status" value="1"/>
</dbReference>
<dbReference type="InterPro" id="IPR014776">
    <property type="entry name" value="4pyrrole_Mease_sub2"/>
</dbReference>
<evidence type="ECO:0000313" key="12">
    <source>
        <dbReference type="EMBL" id="KST62883.1"/>
    </source>
</evidence>
<gene>
    <name evidence="11" type="ORF">BC008_10930</name>
    <name evidence="12" type="ORF">BC008_11215</name>
</gene>
<evidence type="ECO:0000256" key="8">
    <source>
        <dbReference type="RuleBase" id="RU003960"/>
    </source>
</evidence>
<keyword evidence="13" id="KW-1185">Reference proteome</keyword>
<evidence type="ECO:0000259" key="10">
    <source>
        <dbReference type="Pfam" id="PF02602"/>
    </source>
</evidence>
<dbReference type="Gene3D" id="3.30.950.10">
    <property type="entry name" value="Methyltransferase, Cobalt-precorrin-4 Transmethylase, Domain 2"/>
    <property type="match status" value="1"/>
</dbReference>
<evidence type="ECO:0000256" key="6">
    <source>
        <dbReference type="ARBA" id="ARBA00023444"/>
    </source>
</evidence>
<dbReference type="CDD" id="cd06578">
    <property type="entry name" value="HemD"/>
    <property type="match status" value="1"/>
</dbReference>
<dbReference type="RefSeq" id="WP_027845270.1">
    <property type="nucleotide sequence ID" value="NZ_LMTZ01000148.1"/>
</dbReference>
<dbReference type="NCBIfam" id="NF004790">
    <property type="entry name" value="PRK06136.1"/>
    <property type="match status" value="1"/>
</dbReference>
<dbReference type="OrthoDB" id="9815856at2"/>
<dbReference type="EMBL" id="LMTZ01000148">
    <property type="protein sequence ID" value="KST62883.1"/>
    <property type="molecule type" value="Genomic_DNA"/>
</dbReference>
<dbReference type="Gene3D" id="3.40.50.10090">
    <property type="match status" value="2"/>
</dbReference>
<keyword evidence="5" id="KW-0627">Porphyrin biosynthesis</keyword>
<evidence type="ECO:0000313" key="13">
    <source>
        <dbReference type="Proteomes" id="UP000053372"/>
    </source>
</evidence>
<dbReference type="InterPro" id="IPR003754">
    <property type="entry name" value="4pyrrol_synth_uPrphyn_synth"/>
</dbReference>
<keyword evidence="3 8" id="KW-0808">Transferase</keyword>
<dbReference type="PANTHER" id="PTHR45790:SF3">
    <property type="entry name" value="S-ADENOSYL-L-METHIONINE-DEPENDENT UROPORPHYRINOGEN III METHYLTRANSFERASE, CHLOROPLASTIC"/>
    <property type="match status" value="1"/>
</dbReference>
<dbReference type="GO" id="GO:0032259">
    <property type="term" value="P:methylation"/>
    <property type="evidence" value="ECO:0007669"/>
    <property type="project" value="UniProtKB-KW"/>
</dbReference>
<dbReference type="EMBL" id="LMTZ01000149">
    <property type="protein sequence ID" value="KST62831.1"/>
    <property type="molecule type" value="Genomic_DNA"/>
</dbReference>
<dbReference type="EC" id="2.1.1.107" evidence="1"/>
<dbReference type="Proteomes" id="UP000053372">
    <property type="component" value="Unassembled WGS sequence"/>
</dbReference>
<evidence type="ECO:0000256" key="3">
    <source>
        <dbReference type="ARBA" id="ARBA00022679"/>
    </source>
</evidence>
<dbReference type="InterPro" id="IPR000878">
    <property type="entry name" value="4pyrrol_Mease"/>
</dbReference>
<dbReference type="Gene3D" id="3.40.1010.10">
    <property type="entry name" value="Cobalt-precorrin-4 Transmethylase, Domain 1"/>
    <property type="match status" value="1"/>
</dbReference>
<reference evidence="11 13" key="1">
    <citation type="journal article" date="2015" name="Genome Announc.">
        <title>Draft Genome of the Euendolithic (true boring) Cyanobacterium Mastigocoleus testarum strain BC008.</title>
        <authorList>
            <person name="Guida B.S."/>
            <person name="Garcia-Pichel F."/>
        </authorList>
    </citation>
    <scope>NUCLEOTIDE SEQUENCE [LARGE SCALE GENOMIC DNA]</scope>
    <source>
        <strain evidence="11 13">BC008</strain>
    </source>
</reference>
<dbReference type="SUPFAM" id="SSF53790">
    <property type="entry name" value="Tetrapyrrole methylase"/>
    <property type="match status" value="1"/>
</dbReference>
<comment type="caution">
    <text evidence="11">The sequence shown here is derived from an EMBL/GenBank/DDBJ whole genome shotgun (WGS) entry which is preliminary data.</text>
</comment>
<dbReference type="SUPFAM" id="SSF69618">
    <property type="entry name" value="HemD-like"/>
    <property type="match status" value="1"/>
</dbReference>
<comment type="similarity">
    <text evidence="8">Belongs to the precorrin methyltransferase family.</text>
</comment>
<evidence type="ECO:0000256" key="2">
    <source>
        <dbReference type="ARBA" id="ARBA00022603"/>
    </source>
</evidence>
<protein>
    <recommendedName>
        <fullName evidence="1">uroporphyrinogen-III C-methyltransferase</fullName>
        <ecNumber evidence="1">2.1.1.107</ecNumber>
    </recommendedName>
</protein>
<dbReference type="InterPro" id="IPR036108">
    <property type="entry name" value="4pyrrol_syn_uPrphyn_synt_sf"/>
</dbReference>
<comment type="pathway">
    <text evidence="6">Porphyrin-containing compound metabolism.</text>
</comment>
<keyword evidence="4" id="KW-0949">S-adenosyl-L-methionine</keyword>
<keyword evidence="2 8" id="KW-0489">Methyltransferase</keyword>
<evidence type="ECO:0000256" key="1">
    <source>
        <dbReference type="ARBA" id="ARBA00012162"/>
    </source>
</evidence>
<evidence type="ECO:0000256" key="7">
    <source>
        <dbReference type="ARBA" id="ARBA00054030"/>
    </source>
</evidence>
<evidence type="ECO:0000259" key="9">
    <source>
        <dbReference type="Pfam" id="PF00590"/>
    </source>
</evidence>
<dbReference type="AlphaFoldDB" id="A0A0V7ZEI7"/>
<feature type="domain" description="Tetrapyrrole biosynthesis uroporphyrinogen III synthase" evidence="10">
    <location>
        <begin position="300"/>
        <end position="539"/>
    </location>
</feature>
<dbReference type="InterPro" id="IPR014777">
    <property type="entry name" value="4pyrrole_Mease_sub1"/>
</dbReference>
<dbReference type="GO" id="GO:0019354">
    <property type="term" value="P:siroheme biosynthetic process"/>
    <property type="evidence" value="ECO:0007669"/>
    <property type="project" value="InterPro"/>
</dbReference>
<dbReference type="PANTHER" id="PTHR45790">
    <property type="entry name" value="SIROHEME SYNTHASE-RELATED"/>
    <property type="match status" value="1"/>
</dbReference>
<dbReference type="InterPro" id="IPR006366">
    <property type="entry name" value="CobA/CysG_C"/>
</dbReference>
<feature type="domain" description="Tetrapyrrole methylase" evidence="9">
    <location>
        <begin position="7"/>
        <end position="213"/>
    </location>
</feature>
<dbReference type="FunFam" id="3.40.1010.10:FF:000001">
    <property type="entry name" value="Siroheme synthase"/>
    <property type="match status" value="1"/>
</dbReference>
<dbReference type="InterPro" id="IPR003043">
    <property type="entry name" value="Uropor_MeTrfase_CS"/>
</dbReference>
<evidence type="ECO:0000313" key="11">
    <source>
        <dbReference type="EMBL" id="KST62831.1"/>
    </source>
</evidence>
<dbReference type="NCBIfam" id="TIGR01469">
    <property type="entry name" value="cobA_cysG_Cterm"/>
    <property type="match status" value="1"/>
</dbReference>
<sequence>MGEHKGKVYLVGAGPGDIGYLSLRAYQLLDHADVLVYDALVDASLLDLVPNNCLKLDVGKRGGKPSTPQNIINQILVKYCQEGKQVVRLKSGDPFIFGRSAIEINALRKEDCEFEVVPGISSALAAPLLTGIPLTDKVLSHCFAVFSGHEPNNLEWEALSKIDTLVVLMGGRNITEIVKRLQQHGRSQNTPIAIIRWAATAQQEVWTGTLETILKKVSGINLSPTVVVIGEVVGLRSFLEFETMYLRNPLKRALHSKKMAIHETEKPRSTGSQAVTSKNSQLPLNGKTILVTRATGQSSEFKKLLSTSGGNVIEMPALEIAPPSSWEALDAAIANLADFHWLILTSVNCVDYFFERLIARGKDIRALVNTKIAVVGEKTARSLKKRCLQPDFIPPNFIADSLIEHFPEELTGKKILFPRVESGGREVLVRGLTAQGAQVLEVAAYQSCCPQGVPPSAELALQSGAVDVITFASSKTVAFFYELAEKIFAENTGDTQSSLLSHCLEGVCIASIGPQTSKTCNSLIGRVDVEAQEHTLDGLHQALIEWVTNYSHN</sequence>
<evidence type="ECO:0000256" key="4">
    <source>
        <dbReference type="ARBA" id="ARBA00022691"/>
    </source>
</evidence>
<proteinExistence type="inferred from homology"/>
<accession>A0A0V7ZEI7</accession>
<evidence type="ECO:0000256" key="5">
    <source>
        <dbReference type="ARBA" id="ARBA00023244"/>
    </source>
</evidence>
<dbReference type="GO" id="GO:0004851">
    <property type="term" value="F:uroporphyrin-III C-methyltransferase activity"/>
    <property type="evidence" value="ECO:0007669"/>
    <property type="project" value="UniProtKB-EC"/>
</dbReference>
<dbReference type="Pfam" id="PF02602">
    <property type="entry name" value="HEM4"/>
    <property type="match status" value="1"/>
</dbReference>
<dbReference type="GO" id="GO:0004852">
    <property type="term" value="F:uroporphyrinogen-III synthase activity"/>
    <property type="evidence" value="ECO:0007669"/>
    <property type="project" value="InterPro"/>
</dbReference>
<name>A0A0V7ZEI7_9CYAN</name>
<dbReference type="Pfam" id="PF00590">
    <property type="entry name" value="TP_methylase"/>
    <property type="match status" value="1"/>
</dbReference>